<evidence type="ECO:0000313" key="1">
    <source>
        <dbReference type="EMBL" id="MEC3863435.1"/>
    </source>
</evidence>
<proteinExistence type="predicted"/>
<reference evidence="1 2" key="1">
    <citation type="submission" date="2024-01" db="EMBL/GenBank/DDBJ databases">
        <title>Mesobacterium rodlantinim sp. nov., isolated from shallow sea hydrothermal systems off Kueishantao Island.</title>
        <authorList>
            <person name="Su Z."/>
            <person name="Tang K."/>
        </authorList>
    </citation>
    <scope>NUCLEOTIDE SEQUENCE [LARGE SCALE GENOMIC DNA]</scope>
    <source>
        <strain evidence="1 2">TK19101</strain>
    </source>
</reference>
<comment type="caution">
    <text evidence="1">The sequence shown here is derived from an EMBL/GenBank/DDBJ whole genome shotgun (WGS) entry which is preliminary data.</text>
</comment>
<evidence type="ECO:0000313" key="2">
    <source>
        <dbReference type="Proteomes" id="UP001348149"/>
    </source>
</evidence>
<gene>
    <name evidence="1" type="ORF">VK792_19315</name>
</gene>
<accession>A0ABU6HQB5</accession>
<dbReference type="EMBL" id="JAYLLH010000062">
    <property type="protein sequence ID" value="MEC3863435.1"/>
    <property type="molecule type" value="Genomic_DNA"/>
</dbReference>
<sequence>MRRTPLGKDRILVGPYATLMPVDPESTDWPDLSELAVNGLALLVPTGQMPAKMPKARIDMPPHGHPALAERVRHLLANKLGNELPDILTVALSDPAESVLDALAGEGLADIDLSLVAVLAFPLWAIPLADRPTVADLCKHP</sequence>
<protein>
    <submittedName>
        <fullName evidence="1">Uncharacterized protein</fullName>
    </submittedName>
</protein>
<keyword evidence="2" id="KW-1185">Reference proteome</keyword>
<organism evidence="1 2">
    <name type="scientific">Mesobacterium hydrothermale</name>
    <dbReference type="NCBI Taxonomy" id="3111907"/>
    <lineage>
        <taxon>Bacteria</taxon>
        <taxon>Pseudomonadati</taxon>
        <taxon>Pseudomonadota</taxon>
        <taxon>Alphaproteobacteria</taxon>
        <taxon>Rhodobacterales</taxon>
        <taxon>Roseobacteraceae</taxon>
        <taxon>Mesobacterium</taxon>
    </lineage>
</organism>
<dbReference type="Proteomes" id="UP001348149">
    <property type="component" value="Unassembled WGS sequence"/>
</dbReference>
<dbReference type="RefSeq" id="WP_326299538.1">
    <property type="nucleotide sequence ID" value="NZ_JAYLLH010000062.1"/>
</dbReference>
<name>A0ABU6HQB5_9RHOB</name>